<dbReference type="Gene3D" id="1.10.1320.10">
    <property type="entry name" value="DNA-directed RNA polymerase, N-terminal domain"/>
    <property type="match status" value="1"/>
</dbReference>
<dbReference type="Proteomes" id="UP000005222">
    <property type="component" value="Chromosome H"/>
</dbReference>
<dbReference type="InterPro" id="IPR024075">
    <property type="entry name" value="DNA-dir_RNA_pol_helix_hairp_sf"/>
</dbReference>
<dbReference type="GO" id="GO:0001018">
    <property type="term" value="F:mitochondrial promoter sequence-specific DNA binding"/>
    <property type="evidence" value="ECO:0007669"/>
    <property type="project" value="TreeGrafter"/>
</dbReference>
<dbReference type="AlphaFoldDB" id="G8YHR0"/>
<dbReference type="SUPFAM" id="SSF56672">
    <property type="entry name" value="DNA/RNA polymerases"/>
    <property type="match status" value="1"/>
</dbReference>
<accession>G8YHR0</accession>
<evidence type="ECO:0000256" key="5">
    <source>
        <dbReference type="ARBA" id="ARBA00022695"/>
    </source>
</evidence>
<dbReference type="InterPro" id="IPR029262">
    <property type="entry name" value="RPOL_N"/>
</dbReference>
<dbReference type="SMART" id="SM01311">
    <property type="entry name" value="RPOL_N"/>
    <property type="match status" value="1"/>
</dbReference>
<dbReference type="InterPro" id="IPR046950">
    <property type="entry name" value="DNA-dir_Rpol_C_phage-type"/>
</dbReference>
<evidence type="ECO:0000259" key="10">
    <source>
        <dbReference type="SMART" id="SM01311"/>
    </source>
</evidence>
<evidence type="ECO:0000256" key="8">
    <source>
        <dbReference type="ARBA" id="ARBA00048552"/>
    </source>
</evidence>
<dbReference type="EC" id="2.7.7.6" evidence="2 9"/>
<protein>
    <recommendedName>
        <fullName evidence="2 9">DNA-directed RNA polymerase</fullName>
        <ecNumber evidence="2 9">2.7.7.6</ecNumber>
    </recommendedName>
</protein>
<dbReference type="eggNOG" id="KOG1038">
    <property type="taxonomic scope" value="Eukaryota"/>
</dbReference>
<sequence>MRRIALKPCRYLTTYKRWNSTSITTDRTYHAFLKEIPRSVLDSAGSTKSIFRVQNNKNSVLINHLVQTLMRNDLERANILMRSLSKRLKSNPTELNYNLYLSSLNLYFTHLNSIGGINIDDLKHLIDESNEVFNKSGAEEIKYKAVICLVRSYLKLKDQTLTRYVSNYINKFIGDYEIDVSQLRNYLHSNDPSFMAAIAEITGIKTEDSGNKIFASGSIDNYKVNGMLSFERLCQYIETRFEKYDTDNHSPLYKVYDSLPISERSIFLEEYVRFNEMKQADIENNCLNLNEDFSKSSMNDKRSLYKFKSHHADMLHNWYEKVSQSLTLISQGKFKDKSLSSEEACLLKYSSYLKLLPVTELTNMVIGVVFARLLRSDNNSVKIVELIRDLTSQYRFLVKNRHYRDIANVLTDIFQEEDSVSFFGAILSLVIKSCYFQMKTDSDRYGGHFSLLKEFTNSQDQFFEICDDGYPAFLSGISIQNGKSKFKKSGAMAIHPYLAEEFKTYSALYSSKSVYLPMLSFPKAWISPSEGGYLNDLKPLVSSEEQSTALLYLKEADRSGSLLPAFKCLDILSSTPWAINQAVLNVINQVANIKEGFLKIPPKVDHLIPMVAAKEFPEKQNYSCEKDYLRAVYKYKQDKKQNLQDYHASKCQRMEFEIFLRLANAFGKNGDIMFIPHNMDFRGRVYPMVSFLSHYQSDIVRSLLMFWEPKPLGESGFRWLKYHLAGLFGKDKWTLEERVRFIDESISLVVDSGKKPLDGLMWWKKADKPWQALSLCMEITNVLSYIEKGHNIEDYLCRIPIHLDGSCNGLQHYAALGADKEAAESVNVIPSEHQGSKFNDVYTQVLNLVVEEINHRVQKGELYAQLLSKILSRKLIKQTVMTSVYGVTRHGAMEQINERFKETIKDFQVMIKEGRPIPLTDQEFNNLRTNGYSMANYLADIVIQSISKLFSGAKKIQDWLMENCYRLITSYDLRLVEELRNQKGHDKFNFFDATFYKPMMWTSPTGFPVVQLYRDKAVKRIETPLQNISLKVSAKYNKINLRKQLNGIAPNFVHSIDATHMLLTCIESNRRGLSFSSVHDSFWTHPCDVDNLSYIIRDQFVKLYSTDLIEFSREDMKLNTEGCFQLAYLKKSENPDLAEKILQLRAGLIRGKRHQNKTDYNEILYSELKLQSQNRADETPLKLIEKYKPTVYFPQRPRSKILKPYYTLVSPNKHNENMGEDMIPVLVPVHILEAPPRGKLDLNQVYKSKYFFA</sequence>
<evidence type="ECO:0000256" key="1">
    <source>
        <dbReference type="ARBA" id="ARBA00009493"/>
    </source>
</evidence>
<dbReference type="InParanoid" id="G8YHR0"/>
<dbReference type="InterPro" id="IPR002092">
    <property type="entry name" value="DNA-dir_Rpol_phage-type"/>
</dbReference>
<dbReference type="Proteomes" id="UP000005222">
    <property type="component" value="Chromosome G"/>
</dbReference>
<comment type="similarity">
    <text evidence="1 9">Belongs to the phage and mitochondrial RNA polymerase family.</text>
</comment>
<dbReference type="HOGENOM" id="CLU_007518_0_0_1"/>
<evidence type="ECO:0000256" key="9">
    <source>
        <dbReference type="RuleBase" id="RU003805"/>
    </source>
</evidence>
<gene>
    <name evidence="12" type="primary">Piso0_003299</name>
    <name evidence="11" type="ORF">GNLVRS01_PISO0G09268g</name>
    <name evidence="12" type="ORF">GNLVRS01_PISO0H09269g</name>
</gene>
<dbReference type="PANTHER" id="PTHR10102:SF0">
    <property type="entry name" value="DNA-DIRECTED RNA POLYMERASE, MITOCHONDRIAL"/>
    <property type="match status" value="1"/>
</dbReference>
<evidence type="ECO:0000256" key="7">
    <source>
        <dbReference type="ARBA" id="ARBA00023163"/>
    </source>
</evidence>
<evidence type="ECO:0000256" key="4">
    <source>
        <dbReference type="ARBA" id="ARBA00022679"/>
    </source>
</evidence>
<dbReference type="PANTHER" id="PTHR10102">
    <property type="entry name" value="DNA-DIRECTED RNA POLYMERASE, MITOCHONDRIAL"/>
    <property type="match status" value="1"/>
</dbReference>
<dbReference type="Gene3D" id="1.10.287.280">
    <property type="match status" value="1"/>
</dbReference>
<keyword evidence="4 9" id="KW-0808">Transferase</keyword>
<evidence type="ECO:0000256" key="2">
    <source>
        <dbReference type="ARBA" id="ARBA00012418"/>
    </source>
</evidence>
<comment type="function">
    <text evidence="9">DNA-dependent RNA polymerase catalyzes the transcription of DNA into RNA using the four ribonucleoside triphosphates as substrates.</text>
</comment>
<feature type="domain" description="DNA-directed RNA polymerase N-terminal" evidence="10">
    <location>
        <begin position="277"/>
        <end position="574"/>
    </location>
</feature>
<evidence type="ECO:0000313" key="11">
    <source>
        <dbReference type="EMBL" id="CCE80197.1"/>
    </source>
</evidence>
<comment type="catalytic activity">
    <reaction evidence="8 9">
        <text>RNA(n) + a ribonucleoside 5'-triphosphate = RNA(n+1) + diphosphate</text>
        <dbReference type="Rhea" id="RHEA:21248"/>
        <dbReference type="Rhea" id="RHEA-COMP:14527"/>
        <dbReference type="Rhea" id="RHEA-COMP:17342"/>
        <dbReference type="ChEBI" id="CHEBI:33019"/>
        <dbReference type="ChEBI" id="CHEBI:61557"/>
        <dbReference type="ChEBI" id="CHEBI:140395"/>
        <dbReference type="EC" id="2.7.7.6"/>
    </reaction>
</comment>
<dbReference type="Gene3D" id="1.10.150.20">
    <property type="entry name" value="5' to 3' exonuclease, C-terminal subdomain"/>
    <property type="match status" value="1"/>
</dbReference>
<reference evidence="13" key="2">
    <citation type="journal article" date="2012" name="G3 (Bethesda)">
        <title>Pichia sorbitophila, an interspecies yeast hybrid reveals early steps of genome resolution following polyploidization.</title>
        <authorList>
            <person name="Leh Louis V."/>
            <person name="Despons L."/>
            <person name="Friedrich A."/>
            <person name="Martin T."/>
            <person name="Durrens P."/>
            <person name="Casaregola S."/>
            <person name="Neuveglise C."/>
            <person name="Fairhead C."/>
            <person name="Marck C."/>
            <person name="Cruz J.A."/>
            <person name="Straub M.L."/>
            <person name="Kugler V."/>
            <person name="Sacerdot C."/>
            <person name="Uzunov Z."/>
            <person name="Thierry A."/>
            <person name="Weiss S."/>
            <person name="Bleykasten C."/>
            <person name="De Montigny J."/>
            <person name="Jacques N."/>
            <person name="Jung P."/>
            <person name="Lemaire M."/>
            <person name="Mallet S."/>
            <person name="Morel G."/>
            <person name="Richard G.F."/>
            <person name="Sarkar A."/>
            <person name="Savel G."/>
            <person name="Schacherer J."/>
            <person name="Seret M.L."/>
            <person name="Talla E."/>
            <person name="Samson G."/>
            <person name="Jubin C."/>
            <person name="Poulain J."/>
            <person name="Vacherie B."/>
            <person name="Barbe V."/>
            <person name="Pelletier E."/>
            <person name="Sherman D.J."/>
            <person name="Westhof E."/>
            <person name="Weissenbach J."/>
            <person name="Baret P.V."/>
            <person name="Wincker P."/>
            <person name="Gaillardin C."/>
            <person name="Dujon B."/>
            <person name="Souciet J.L."/>
        </authorList>
    </citation>
    <scope>NUCLEOTIDE SEQUENCE [LARGE SCALE GENOMIC DNA]</scope>
    <source>
        <strain evidence="13">ATCC MYA-4447 / BCRC 22081 / CBS 7064 / NBRC 10061 / NRRL Y-12695</strain>
    </source>
</reference>
<reference evidence="12" key="1">
    <citation type="submission" date="2011-10" db="EMBL/GenBank/DDBJ databases">
        <authorList>
            <person name="Genoscope - CEA"/>
        </authorList>
    </citation>
    <scope>NUCLEOTIDE SEQUENCE</scope>
</reference>
<organism evidence="12 13">
    <name type="scientific">Pichia sorbitophila (strain ATCC MYA-4447 / BCRC 22081 / CBS 7064 / NBRC 10061 / NRRL Y-12695)</name>
    <name type="common">Hybrid yeast</name>
    <dbReference type="NCBI Taxonomy" id="559304"/>
    <lineage>
        <taxon>Eukaryota</taxon>
        <taxon>Fungi</taxon>
        <taxon>Dikarya</taxon>
        <taxon>Ascomycota</taxon>
        <taxon>Saccharomycotina</taxon>
        <taxon>Pichiomycetes</taxon>
        <taxon>Debaryomycetaceae</taxon>
        <taxon>Millerozyma</taxon>
    </lineage>
</organism>
<keyword evidence="3 9" id="KW-0240">DNA-directed RNA polymerase</keyword>
<evidence type="ECO:0000256" key="6">
    <source>
        <dbReference type="ARBA" id="ARBA00022946"/>
    </source>
</evidence>
<keyword evidence="5 9" id="KW-0548">Nucleotidyltransferase</keyword>
<dbReference type="FunFam" id="1.10.287.280:FF:000001">
    <property type="entry name" value="DNA-directed RNA polymerase"/>
    <property type="match status" value="1"/>
</dbReference>
<keyword evidence="13" id="KW-1185">Reference proteome</keyword>
<dbReference type="Pfam" id="PF00940">
    <property type="entry name" value="RNA_pol"/>
    <property type="match status" value="1"/>
</dbReference>
<dbReference type="GO" id="GO:0003899">
    <property type="term" value="F:DNA-directed RNA polymerase activity"/>
    <property type="evidence" value="ECO:0007669"/>
    <property type="project" value="UniProtKB-EC"/>
</dbReference>
<dbReference type="InterPro" id="IPR043502">
    <property type="entry name" value="DNA/RNA_pol_sf"/>
</dbReference>
<proteinExistence type="inferred from homology"/>
<dbReference type="Pfam" id="PF14700">
    <property type="entry name" value="RPOL_N"/>
    <property type="match status" value="1"/>
</dbReference>
<keyword evidence="6" id="KW-0809">Transit peptide</keyword>
<dbReference type="PROSITE" id="PS00489">
    <property type="entry name" value="RNA_POL_PHAGE_2"/>
    <property type="match status" value="1"/>
</dbReference>
<evidence type="ECO:0000256" key="3">
    <source>
        <dbReference type="ARBA" id="ARBA00022478"/>
    </source>
</evidence>
<dbReference type="PROSITE" id="PS00900">
    <property type="entry name" value="RNA_POL_PHAGE_1"/>
    <property type="match status" value="1"/>
</dbReference>
<dbReference type="InterPro" id="IPR037159">
    <property type="entry name" value="RNA_POL_N_sf"/>
</dbReference>
<dbReference type="GO" id="GO:0034245">
    <property type="term" value="C:mitochondrial DNA-directed RNA polymerase complex"/>
    <property type="evidence" value="ECO:0007669"/>
    <property type="project" value="TreeGrafter"/>
</dbReference>
<evidence type="ECO:0000313" key="12">
    <source>
        <dbReference type="EMBL" id="CCE80962.1"/>
    </source>
</evidence>
<dbReference type="GO" id="GO:0006390">
    <property type="term" value="P:mitochondrial transcription"/>
    <property type="evidence" value="ECO:0007669"/>
    <property type="project" value="TreeGrafter"/>
</dbReference>
<dbReference type="Gene3D" id="1.10.287.260">
    <property type="match status" value="1"/>
</dbReference>
<name>G8YHR0_PICSO</name>
<dbReference type="STRING" id="559304.G8YHR0"/>
<dbReference type="OrthoDB" id="276422at2759"/>
<keyword evidence="7 9" id="KW-0804">Transcription</keyword>
<evidence type="ECO:0000313" key="13">
    <source>
        <dbReference type="Proteomes" id="UP000005222"/>
    </source>
</evidence>
<dbReference type="EMBL" id="FO082053">
    <property type="protein sequence ID" value="CCE80197.1"/>
    <property type="molecule type" value="Genomic_DNA"/>
</dbReference>
<dbReference type="EMBL" id="FO082052">
    <property type="protein sequence ID" value="CCE80962.1"/>
    <property type="molecule type" value="Genomic_DNA"/>
</dbReference>